<sequence length="150" mass="16214">MPSLISIAVLFGLSNLVFSIPTCEDCEEWTTRSDSTPVYLITDFNMACSEGLFLDCTSEAPYSMTINYTPPDASNEEQGPAVYDASCSGLTGLTTDYLACDAPYSWVTTAVGDDGDVKANGHSWDGKGSYSIDGVEDSFLIMPDLSRDWI</sequence>
<feature type="signal peptide" evidence="1">
    <location>
        <begin position="1"/>
        <end position="19"/>
    </location>
</feature>
<protein>
    <submittedName>
        <fullName evidence="2">Uncharacterized protein</fullName>
    </submittedName>
</protein>
<dbReference type="Proteomes" id="UP000531561">
    <property type="component" value="Unassembled WGS sequence"/>
</dbReference>
<accession>A0A8H6ARV4</accession>
<dbReference type="GeneID" id="59259900"/>
<keyword evidence="3" id="KW-1185">Reference proteome</keyword>
<dbReference type="RefSeq" id="XP_037191418.1">
    <property type="nucleotide sequence ID" value="XM_037336208.1"/>
</dbReference>
<organism evidence="2 3">
    <name type="scientific">Botrytis fragariae</name>
    <dbReference type="NCBI Taxonomy" id="1964551"/>
    <lineage>
        <taxon>Eukaryota</taxon>
        <taxon>Fungi</taxon>
        <taxon>Dikarya</taxon>
        <taxon>Ascomycota</taxon>
        <taxon>Pezizomycotina</taxon>
        <taxon>Leotiomycetes</taxon>
        <taxon>Helotiales</taxon>
        <taxon>Sclerotiniaceae</taxon>
        <taxon>Botrytis</taxon>
    </lineage>
</organism>
<feature type="chain" id="PRO_5034034623" evidence="1">
    <location>
        <begin position="20"/>
        <end position="150"/>
    </location>
</feature>
<dbReference type="EMBL" id="JABFCT010000010">
    <property type="protein sequence ID" value="KAF5872472.1"/>
    <property type="molecule type" value="Genomic_DNA"/>
</dbReference>
<gene>
    <name evidence="2" type="ORF">Bfra_005832</name>
</gene>
<proteinExistence type="predicted"/>
<reference evidence="2 3" key="1">
    <citation type="journal article" date="2020" name="Phytopathology">
        <title>A high-quality genome resource of Botrytis fragariae, a new and rapidly spreading fungal pathogen causing strawberry gray mold in the U.S.A.</title>
        <authorList>
            <person name="Wu Y."/>
            <person name="Saski C.A."/>
            <person name="Schnabel G."/>
            <person name="Xiao S."/>
            <person name="Hu M."/>
        </authorList>
    </citation>
    <scope>NUCLEOTIDE SEQUENCE [LARGE SCALE GENOMIC DNA]</scope>
    <source>
        <strain evidence="2 3">BVB16</strain>
    </source>
</reference>
<keyword evidence="1" id="KW-0732">Signal</keyword>
<name>A0A8H6ARV4_9HELO</name>
<evidence type="ECO:0000256" key="1">
    <source>
        <dbReference type="SAM" id="SignalP"/>
    </source>
</evidence>
<evidence type="ECO:0000313" key="2">
    <source>
        <dbReference type="EMBL" id="KAF5872472.1"/>
    </source>
</evidence>
<evidence type="ECO:0000313" key="3">
    <source>
        <dbReference type="Proteomes" id="UP000531561"/>
    </source>
</evidence>
<dbReference type="AlphaFoldDB" id="A0A8H6ARV4"/>
<dbReference type="OrthoDB" id="3472890at2759"/>
<comment type="caution">
    <text evidence="2">The sequence shown here is derived from an EMBL/GenBank/DDBJ whole genome shotgun (WGS) entry which is preliminary data.</text>
</comment>